<evidence type="ECO:0000313" key="10">
    <source>
        <dbReference type="EMBL" id="EJT76169.1"/>
    </source>
</evidence>
<keyword evidence="12" id="KW-1185">Reference proteome</keyword>
<feature type="compositionally biased region" description="Low complexity" evidence="8">
    <location>
        <begin position="124"/>
        <end position="135"/>
    </location>
</feature>
<dbReference type="InterPro" id="IPR036236">
    <property type="entry name" value="Znf_C2H2_sf"/>
</dbReference>
<feature type="compositionally biased region" description="Low complexity" evidence="8">
    <location>
        <begin position="841"/>
        <end position="852"/>
    </location>
</feature>
<dbReference type="GO" id="GO:0006351">
    <property type="term" value="P:DNA-templated transcription"/>
    <property type="evidence" value="ECO:0007669"/>
    <property type="project" value="InterPro"/>
</dbReference>
<protein>
    <recommendedName>
        <fullName evidence="9">C2H2-type domain-containing protein</fullName>
    </recommendedName>
</protein>
<dbReference type="Proteomes" id="UP000006039">
    <property type="component" value="Unassembled WGS sequence"/>
</dbReference>
<dbReference type="PROSITE" id="PS00028">
    <property type="entry name" value="ZINC_FINGER_C2H2_1"/>
    <property type="match status" value="1"/>
</dbReference>
<feature type="region of interest" description="Disordered" evidence="8">
    <location>
        <begin position="110"/>
        <end position="223"/>
    </location>
</feature>
<evidence type="ECO:0000256" key="8">
    <source>
        <dbReference type="SAM" id="MobiDB-lite"/>
    </source>
</evidence>
<dbReference type="InterPro" id="IPR051059">
    <property type="entry name" value="VerF-like"/>
</dbReference>
<comment type="subcellular location">
    <subcellularLocation>
        <location evidence="1">Nucleus</location>
    </subcellularLocation>
</comment>
<dbReference type="CDD" id="cd12148">
    <property type="entry name" value="fungal_TF_MHR"/>
    <property type="match status" value="1"/>
</dbReference>
<feature type="region of interest" description="Disordered" evidence="8">
    <location>
        <begin position="841"/>
        <end position="864"/>
    </location>
</feature>
<reference evidence="11" key="4">
    <citation type="journal article" date="2015" name="G3 (Bethesda)">
        <title>Genome sequences of three phytopathogenic species of the Magnaporthaceae family of fungi.</title>
        <authorList>
            <person name="Okagaki L.H."/>
            <person name="Nunes C.C."/>
            <person name="Sailsbery J."/>
            <person name="Clay B."/>
            <person name="Brown D."/>
            <person name="John T."/>
            <person name="Oh Y."/>
            <person name="Young N."/>
            <person name="Fitzgerald M."/>
            <person name="Haas B.J."/>
            <person name="Zeng Q."/>
            <person name="Young S."/>
            <person name="Adiconis X."/>
            <person name="Fan L."/>
            <person name="Levin J.Z."/>
            <person name="Mitchell T.K."/>
            <person name="Okubara P.A."/>
            <person name="Farman M.L."/>
            <person name="Kohn L.M."/>
            <person name="Birren B."/>
            <person name="Ma L.-J."/>
            <person name="Dean R.A."/>
        </authorList>
    </citation>
    <scope>NUCLEOTIDE SEQUENCE</scope>
    <source>
        <strain evidence="11">R3-111a-1</strain>
    </source>
</reference>
<dbReference type="EnsemblFungi" id="EJT76169">
    <property type="protein sequence ID" value="EJT76169"/>
    <property type="gene ID" value="GGTG_06091"/>
</dbReference>
<dbReference type="eggNOG" id="KOG1721">
    <property type="taxonomic scope" value="Eukaryota"/>
</dbReference>
<dbReference type="EMBL" id="GL385397">
    <property type="protein sequence ID" value="EJT76169.1"/>
    <property type="molecule type" value="Genomic_DNA"/>
</dbReference>
<keyword evidence="2" id="KW-0479">Metal-binding</keyword>
<keyword evidence="5" id="KW-0862">Zinc</keyword>
<keyword evidence="6" id="KW-0539">Nucleus</keyword>
<dbReference type="VEuPathDB" id="FungiDB:GGTG_06091"/>
<evidence type="ECO:0000256" key="4">
    <source>
        <dbReference type="ARBA" id="ARBA00022771"/>
    </source>
</evidence>
<dbReference type="GO" id="GO:0008270">
    <property type="term" value="F:zinc ion binding"/>
    <property type="evidence" value="ECO:0007669"/>
    <property type="project" value="UniProtKB-KW"/>
</dbReference>
<feature type="domain" description="C2H2-type" evidence="9">
    <location>
        <begin position="53"/>
        <end position="82"/>
    </location>
</feature>
<dbReference type="GO" id="GO:0000981">
    <property type="term" value="F:DNA-binding transcription factor activity, RNA polymerase II-specific"/>
    <property type="evidence" value="ECO:0007669"/>
    <property type="project" value="InterPro"/>
</dbReference>
<dbReference type="HOGENOM" id="CLU_006466_0_0_1"/>
<evidence type="ECO:0000256" key="5">
    <source>
        <dbReference type="ARBA" id="ARBA00022833"/>
    </source>
</evidence>
<feature type="compositionally biased region" description="Basic residues" evidence="8">
    <location>
        <begin position="110"/>
        <end position="119"/>
    </location>
</feature>
<dbReference type="PROSITE" id="PS50157">
    <property type="entry name" value="ZINC_FINGER_C2H2_2"/>
    <property type="match status" value="2"/>
</dbReference>
<evidence type="ECO:0000313" key="11">
    <source>
        <dbReference type="EnsemblFungi" id="EJT76169"/>
    </source>
</evidence>
<accession>J3NXT6</accession>
<gene>
    <name evidence="11" type="primary">20346549</name>
    <name evidence="10" type="ORF">GGTG_06091</name>
</gene>
<dbReference type="RefSeq" id="XP_009222169.1">
    <property type="nucleotide sequence ID" value="XM_009223905.1"/>
</dbReference>
<feature type="compositionally biased region" description="Low complexity" evidence="8">
    <location>
        <begin position="26"/>
        <end position="42"/>
    </location>
</feature>
<dbReference type="PANTHER" id="PTHR40626:SF11">
    <property type="entry name" value="ZINC FINGER PROTEIN YPR022C"/>
    <property type="match status" value="1"/>
</dbReference>
<dbReference type="Pfam" id="PF00096">
    <property type="entry name" value="zf-C2H2"/>
    <property type="match status" value="2"/>
</dbReference>
<evidence type="ECO:0000256" key="2">
    <source>
        <dbReference type="ARBA" id="ARBA00022723"/>
    </source>
</evidence>
<dbReference type="GeneID" id="20346549"/>
<sequence>MASRAVEPPPRSPMMQGPMMTTFSIDGSDGSTSATATSGGPRRASRRGAPRRFQCDFDGCGRLYTRAEHLQRHQLNHNPREVFTCTDEGCGHTFVRADLLARHRSRHHLPSYVPRHRARSFSAPNSNPSNGSPVTGPGPGSGPSSDVQDHLGGSDVLSTSPTANNPSHSQSTSVNNEEISPVIPSEPPPLLTPESSGAQLPGRFVRDPTPQQTTQPPGWSPPISMTNNMMQPKPAFFPHQVQNMPPQPSGATWGYMPEETMSRDNFAVWLFDAQSNYGDFNVANLPFLEGGLESQFNTDIPYDYESLTSMSQVETPPGPVETDELLAEFRRQEVLRWFQAFRRKYPLQEPLSMNLAMDKNGDTPVLNLEMMRDCLREYWDHVSSRLPIIHQPTFSANRCPTLLLLVMLALGAASLRSRDSTGALAGYGCFADVVILGLRWEIVTAEEATPPVSLAVAQSLLLLEFYEKLYSSRKLHERAHIYHSATLTLLRRGSPLIGRAGSESPPEYHASAEHSHGAAQDSRSWWIRWAETESMHRVVFAAFMMDVLHAAMFGHAADMAPHEIRLPLPCDDNLWAAPKPEEMRQLDANLRMYGVKPISFLDGLKRAVHGKEVRTHSFGRMIIMSGLLSVGWHLSRRETHLKWLDLTTPNGETVDNSRKVLLNAFDRWKTSFDNAQGTFEIAQNLSRPQADANGLIQSAPVLYHLAHISLHADIVDCQVYAGARQLLGRKVSRRDYANVGQRMQAWAAMPSTRHAILHAFKLLHRVLVEPGRPERRRIAAPGPGLINLPPIKIATYSCRSEPDPHRPWIMYYATLSIWCFVCALRELHGVPMSTAHIQQQQPQQHHAAGFHQVHNGGTGTVPQSPSFNPVANYNNVMSYLSNVAGRLELDEGTASDLASGLPDLLDCLHNILTEAHSELLKEARERLMVCRSKLVGGGG</sequence>
<evidence type="ECO:0000259" key="9">
    <source>
        <dbReference type="PROSITE" id="PS50157"/>
    </source>
</evidence>
<feature type="compositionally biased region" description="Low complexity" evidence="8">
    <location>
        <begin position="208"/>
        <end position="217"/>
    </location>
</feature>
<evidence type="ECO:0000256" key="3">
    <source>
        <dbReference type="ARBA" id="ARBA00022737"/>
    </source>
</evidence>
<evidence type="ECO:0000256" key="1">
    <source>
        <dbReference type="ARBA" id="ARBA00004123"/>
    </source>
</evidence>
<reference evidence="10" key="3">
    <citation type="submission" date="2010-09" db="EMBL/GenBank/DDBJ databases">
        <title>Annotation of Gaeumannomyces graminis var. tritici R3-111a-1.</title>
        <authorList>
            <consortium name="The Broad Institute Genome Sequencing Platform"/>
            <person name="Ma L.-J."/>
            <person name="Dead R."/>
            <person name="Young S.K."/>
            <person name="Zeng Q."/>
            <person name="Gargeya S."/>
            <person name="Fitzgerald M."/>
            <person name="Haas B."/>
            <person name="Abouelleil A."/>
            <person name="Alvarado L."/>
            <person name="Arachchi H.M."/>
            <person name="Berlin A."/>
            <person name="Brown A."/>
            <person name="Chapman S.B."/>
            <person name="Chen Z."/>
            <person name="Dunbar C."/>
            <person name="Freedman E."/>
            <person name="Gearin G."/>
            <person name="Gellesch M."/>
            <person name="Goldberg J."/>
            <person name="Griggs A."/>
            <person name="Gujja S."/>
            <person name="Heiman D."/>
            <person name="Howarth C."/>
            <person name="Larson L."/>
            <person name="Lui A."/>
            <person name="MacDonald P.J.P."/>
            <person name="Mehta T."/>
            <person name="Montmayeur A."/>
            <person name="Murphy C."/>
            <person name="Neiman D."/>
            <person name="Pearson M."/>
            <person name="Priest M."/>
            <person name="Roberts A."/>
            <person name="Saif S."/>
            <person name="Shea T."/>
            <person name="Shenoy N."/>
            <person name="Sisk P."/>
            <person name="Stolte C."/>
            <person name="Sykes S."/>
            <person name="Yandava C."/>
            <person name="Wortman J."/>
            <person name="Nusbaum C."/>
            <person name="Birren B."/>
        </authorList>
    </citation>
    <scope>NUCLEOTIDE SEQUENCE</scope>
    <source>
        <strain evidence="10">R3-111a-1</strain>
    </source>
</reference>
<reference evidence="12" key="1">
    <citation type="submission" date="2010-07" db="EMBL/GenBank/DDBJ databases">
        <title>The genome sequence of Gaeumannomyces graminis var. tritici strain R3-111a-1.</title>
        <authorList>
            <consortium name="The Broad Institute Genome Sequencing Platform"/>
            <person name="Ma L.-J."/>
            <person name="Dead R."/>
            <person name="Young S."/>
            <person name="Zeng Q."/>
            <person name="Koehrsen M."/>
            <person name="Alvarado L."/>
            <person name="Berlin A."/>
            <person name="Chapman S.B."/>
            <person name="Chen Z."/>
            <person name="Freedman E."/>
            <person name="Gellesch M."/>
            <person name="Goldberg J."/>
            <person name="Griggs A."/>
            <person name="Gujja S."/>
            <person name="Heilman E.R."/>
            <person name="Heiman D."/>
            <person name="Hepburn T."/>
            <person name="Howarth C."/>
            <person name="Jen D."/>
            <person name="Larson L."/>
            <person name="Mehta T."/>
            <person name="Neiman D."/>
            <person name="Pearson M."/>
            <person name="Roberts A."/>
            <person name="Saif S."/>
            <person name="Shea T."/>
            <person name="Shenoy N."/>
            <person name="Sisk P."/>
            <person name="Stolte C."/>
            <person name="Sykes S."/>
            <person name="Walk T."/>
            <person name="White J."/>
            <person name="Yandava C."/>
            <person name="Haas B."/>
            <person name="Nusbaum C."/>
            <person name="Birren B."/>
        </authorList>
    </citation>
    <scope>NUCLEOTIDE SEQUENCE [LARGE SCALE GENOMIC DNA]</scope>
    <source>
        <strain evidence="12">R3-111a-1</strain>
    </source>
</reference>
<proteinExistence type="predicted"/>
<feature type="compositionally biased region" description="Polar residues" evidence="8">
    <location>
        <begin position="156"/>
        <end position="176"/>
    </location>
</feature>
<evidence type="ECO:0000256" key="6">
    <source>
        <dbReference type="ARBA" id="ARBA00023242"/>
    </source>
</evidence>
<dbReference type="OrthoDB" id="1405595at2759"/>
<dbReference type="GO" id="GO:0000785">
    <property type="term" value="C:chromatin"/>
    <property type="evidence" value="ECO:0007669"/>
    <property type="project" value="TreeGrafter"/>
</dbReference>
<evidence type="ECO:0000313" key="12">
    <source>
        <dbReference type="Proteomes" id="UP000006039"/>
    </source>
</evidence>
<dbReference type="Gene3D" id="3.30.160.60">
    <property type="entry name" value="Classic Zinc Finger"/>
    <property type="match status" value="1"/>
</dbReference>
<reference evidence="11" key="5">
    <citation type="submission" date="2018-04" db="UniProtKB">
        <authorList>
            <consortium name="EnsemblFungi"/>
        </authorList>
    </citation>
    <scope>IDENTIFICATION</scope>
    <source>
        <strain evidence="11">R3-111a-1</strain>
    </source>
</reference>
<dbReference type="InterPro" id="IPR007219">
    <property type="entry name" value="XnlR_reg_dom"/>
</dbReference>
<organism evidence="10">
    <name type="scientific">Gaeumannomyces tritici (strain R3-111a-1)</name>
    <name type="common">Wheat and barley take-all root rot fungus</name>
    <name type="synonym">Gaeumannomyces graminis var. tritici</name>
    <dbReference type="NCBI Taxonomy" id="644352"/>
    <lineage>
        <taxon>Eukaryota</taxon>
        <taxon>Fungi</taxon>
        <taxon>Dikarya</taxon>
        <taxon>Ascomycota</taxon>
        <taxon>Pezizomycotina</taxon>
        <taxon>Sordariomycetes</taxon>
        <taxon>Sordariomycetidae</taxon>
        <taxon>Magnaporthales</taxon>
        <taxon>Magnaporthaceae</taxon>
        <taxon>Gaeumannomyces</taxon>
    </lineage>
</organism>
<dbReference type="GO" id="GO:0000978">
    <property type="term" value="F:RNA polymerase II cis-regulatory region sequence-specific DNA binding"/>
    <property type="evidence" value="ECO:0007669"/>
    <property type="project" value="InterPro"/>
</dbReference>
<keyword evidence="3" id="KW-0677">Repeat</keyword>
<feature type="region of interest" description="Disordered" evidence="8">
    <location>
        <begin position="1"/>
        <end position="50"/>
    </location>
</feature>
<feature type="domain" description="C2H2-type" evidence="9">
    <location>
        <begin position="83"/>
        <end position="107"/>
    </location>
</feature>
<dbReference type="SMART" id="SM00355">
    <property type="entry name" value="ZnF_C2H2"/>
    <property type="match status" value="2"/>
</dbReference>
<dbReference type="STRING" id="644352.J3NXT6"/>
<dbReference type="SUPFAM" id="SSF57667">
    <property type="entry name" value="beta-beta-alpha zinc fingers"/>
    <property type="match status" value="1"/>
</dbReference>
<dbReference type="InterPro" id="IPR013087">
    <property type="entry name" value="Znf_C2H2_type"/>
</dbReference>
<keyword evidence="4 7" id="KW-0863">Zinc-finger</keyword>
<dbReference type="GO" id="GO:0005634">
    <property type="term" value="C:nucleus"/>
    <property type="evidence" value="ECO:0007669"/>
    <property type="project" value="UniProtKB-SubCell"/>
</dbReference>
<dbReference type="PANTHER" id="PTHR40626">
    <property type="entry name" value="MIP31509P"/>
    <property type="match status" value="1"/>
</dbReference>
<reference evidence="10" key="2">
    <citation type="submission" date="2010-07" db="EMBL/GenBank/DDBJ databases">
        <authorList>
            <consortium name="The Broad Institute Genome Sequencing Platform"/>
            <consortium name="Broad Institute Genome Sequencing Center for Infectious Disease"/>
            <person name="Ma L.-J."/>
            <person name="Dead R."/>
            <person name="Young S."/>
            <person name="Zeng Q."/>
            <person name="Koehrsen M."/>
            <person name="Alvarado L."/>
            <person name="Berlin A."/>
            <person name="Chapman S.B."/>
            <person name="Chen Z."/>
            <person name="Freedman E."/>
            <person name="Gellesch M."/>
            <person name="Goldberg J."/>
            <person name="Griggs A."/>
            <person name="Gujja S."/>
            <person name="Heilman E.R."/>
            <person name="Heiman D."/>
            <person name="Hepburn T."/>
            <person name="Howarth C."/>
            <person name="Jen D."/>
            <person name="Larson L."/>
            <person name="Mehta T."/>
            <person name="Neiman D."/>
            <person name="Pearson M."/>
            <person name="Roberts A."/>
            <person name="Saif S."/>
            <person name="Shea T."/>
            <person name="Shenoy N."/>
            <person name="Sisk P."/>
            <person name="Stolte C."/>
            <person name="Sykes S."/>
            <person name="Walk T."/>
            <person name="White J."/>
            <person name="Yandava C."/>
            <person name="Haas B."/>
            <person name="Nusbaum C."/>
            <person name="Birren B."/>
        </authorList>
    </citation>
    <scope>NUCLEOTIDE SEQUENCE</scope>
    <source>
        <strain evidence="10">R3-111a-1</strain>
    </source>
</reference>
<dbReference type="FunCoup" id="J3NXT6">
    <property type="interactions" value="16"/>
</dbReference>
<dbReference type="AlphaFoldDB" id="J3NXT6"/>
<name>J3NXT6_GAET3</name>
<evidence type="ECO:0000256" key="7">
    <source>
        <dbReference type="PROSITE-ProRule" id="PRU00042"/>
    </source>
</evidence>
<dbReference type="Pfam" id="PF04082">
    <property type="entry name" value="Fungal_trans"/>
    <property type="match status" value="1"/>
</dbReference>